<dbReference type="InterPro" id="IPR036392">
    <property type="entry name" value="PLAT/LH2_dom_sf"/>
</dbReference>
<dbReference type="PANTHER" id="PTHR46070:SF1">
    <property type="entry name" value="PINSTRIPE, ISOFORM A"/>
    <property type="match status" value="1"/>
</dbReference>
<sequence length="292" mass="33011">MHAHTPSYHVGIVPTRARATGISSTTIANTYVALSDILGSTKLMSLPSKNALEVKFEHIKLGQLTTLRIGHDNSGKMPRWNIDHVLVRNQLTGSVYRFPCRRWLGKGIDDDTMNFFDSDSSSQLMTTSFIDGGSQASLSTLGRSQSPSLRRVNYRKTQSTQLADDIYELLCQSINQLVKYFHDAEKKHTKTEKIIICYINGVRSIEKALPTFGKDGRFQSWRCLACKLHLLSDWFQLLSQCSNACLIQFDDPLNNSFRKEKLNPFIINILEPVRDFDFSHLKPALLKGIADV</sequence>
<evidence type="ECO:0000259" key="2">
    <source>
        <dbReference type="PROSITE" id="PS50095"/>
    </source>
</evidence>
<dbReference type="InterPro" id="IPR001024">
    <property type="entry name" value="PLAT/LH2_dom"/>
</dbReference>
<protein>
    <recommendedName>
        <fullName evidence="2">PLAT domain-containing protein</fullName>
    </recommendedName>
</protein>
<dbReference type="InterPro" id="IPR047278">
    <property type="entry name" value="DEN5A/B"/>
</dbReference>
<dbReference type="GO" id="GO:0031267">
    <property type="term" value="F:small GTPase binding"/>
    <property type="evidence" value="ECO:0007669"/>
    <property type="project" value="InterPro"/>
</dbReference>
<comment type="caution">
    <text evidence="3">The sequence shown here is derived from an EMBL/GenBank/DDBJ whole genome shotgun (WGS) entry which is preliminary data.</text>
</comment>
<name>A0A817AGP5_9BILA</name>
<gene>
    <name evidence="3" type="ORF">XDN619_LOCUS36255</name>
</gene>
<evidence type="ECO:0000256" key="1">
    <source>
        <dbReference type="PROSITE-ProRule" id="PRU00152"/>
    </source>
</evidence>
<dbReference type="Pfam" id="PF02759">
    <property type="entry name" value="RUN"/>
    <property type="match status" value="1"/>
</dbReference>
<dbReference type="PANTHER" id="PTHR46070">
    <property type="entry name" value="PINSTRIPE, ISOFORM A"/>
    <property type="match status" value="1"/>
</dbReference>
<proteinExistence type="predicted"/>
<dbReference type="EMBL" id="CAJNRG010018782">
    <property type="protein sequence ID" value="CAF2262446.1"/>
    <property type="molecule type" value="Genomic_DNA"/>
</dbReference>
<dbReference type="PROSITE" id="PS50095">
    <property type="entry name" value="PLAT"/>
    <property type="match status" value="1"/>
</dbReference>
<feature type="domain" description="PLAT" evidence="2">
    <location>
        <begin position="6"/>
        <end position="118"/>
    </location>
</feature>
<dbReference type="SUPFAM" id="SSF49723">
    <property type="entry name" value="Lipase/lipooxygenase domain (PLAT/LH2 domain)"/>
    <property type="match status" value="1"/>
</dbReference>
<dbReference type="Gene3D" id="2.60.60.20">
    <property type="entry name" value="PLAT/LH2 domain"/>
    <property type="match status" value="1"/>
</dbReference>
<evidence type="ECO:0000313" key="4">
    <source>
        <dbReference type="Proteomes" id="UP000663887"/>
    </source>
</evidence>
<dbReference type="InterPro" id="IPR004012">
    <property type="entry name" value="Run_dom"/>
</dbReference>
<dbReference type="GO" id="GO:0005085">
    <property type="term" value="F:guanyl-nucleotide exchange factor activity"/>
    <property type="evidence" value="ECO:0007669"/>
    <property type="project" value="InterPro"/>
</dbReference>
<dbReference type="Pfam" id="PF01477">
    <property type="entry name" value="PLAT"/>
    <property type="match status" value="1"/>
</dbReference>
<organism evidence="3 4">
    <name type="scientific">Rotaria magnacalcarata</name>
    <dbReference type="NCBI Taxonomy" id="392030"/>
    <lineage>
        <taxon>Eukaryota</taxon>
        <taxon>Metazoa</taxon>
        <taxon>Spiralia</taxon>
        <taxon>Gnathifera</taxon>
        <taxon>Rotifera</taxon>
        <taxon>Eurotatoria</taxon>
        <taxon>Bdelloidea</taxon>
        <taxon>Philodinida</taxon>
        <taxon>Philodinidae</taxon>
        <taxon>Rotaria</taxon>
    </lineage>
</organism>
<accession>A0A817AGP5</accession>
<evidence type="ECO:0000313" key="3">
    <source>
        <dbReference type="EMBL" id="CAF2262446.1"/>
    </source>
</evidence>
<comment type="caution">
    <text evidence="1">Lacks conserved residue(s) required for the propagation of feature annotation.</text>
</comment>
<dbReference type="AlphaFoldDB" id="A0A817AGP5"/>
<dbReference type="Proteomes" id="UP000663887">
    <property type="component" value="Unassembled WGS sequence"/>
</dbReference>
<reference evidence="3" key="1">
    <citation type="submission" date="2021-02" db="EMBL/GenBank/DDBJ databases">
        <authorList>
            <person name="Nowell W R."/>
        </authorList>
    </citation>
    <scope>NUCLEOTIDE SEQUENCE</scope>
</reference>